<dbReference type="EMBL" id="CP036498">
    <property type="protein sequence ID" value="QUS39545.1"/>
    <property type="molecule type" value="Genomic_DNA"/>
</dbReference>
<protein>
    <submittedName>
        <fullName evidence="1">Uncharacterized protein</fullName>
    </submittedName>
</protein>
<evidence type="ECO:0000313" key="2">
    <source>
        <dbReference type="Proteomes" id="UP000682843"/>
    </source>
</evidence>
<proteinExistence type="predicted"/>
<reference evidence="1 2" key="1">
    <citation type="submission" date="2019-02" db="EMBL/GenBank/DDBJ databases">
        <title>Emended description of the genus Rhodopseudomonas and description of Rhodopseudomonas albus sp. nov., a non-phototrophic, heavy-metal-tolerant bacterium isolated from garden soil.</title>
        <authorList>
            <person name="Bao Z."/>
            <person name="Cao W.W."/>
            <person name="Sato Y."/>
            <person name="Nishizawa T."/>
            <person name="Zhao J."/>
            <person name="Guo Y."/>
            <person name="Ohta H."/>
        </authorList>
    </citation>
    <scope>NUCLEOTIDE SEQUENCE [LARGE SCALE GENOMIC DNA]</scope>
    <source>
        <strain evidence="1 2">SK50-23</strain>
    </source>
</reference>
<accession>A0ABX8ACK3</accession>
<name>A0ABX8ACK3_9BRAD</name>
<keyword evidence="2" id="KW-1185">Reference proteome</keyword>
<gene>
    <name evidence="1" type="ORF">RPMA_12385</name>
</gene>
<dbReference type="Proteomes" id="UP000682843">
    <property type="component" value="Chromosome"/>
</dbReference>
<organism evidence="1 2">
    <name type="scientific">Tardiphaga alba</name>
    <dbReference type="NCBI Taxonomy" id="340268"/>
    <lineage>
        <taxon>Bacteria</taxon>
        <taxon>Pseudomonadati</taxon>
        <taxon>Pseudomonadota</taxon>
        <taxon>Alphaproteobacteria</taxon>
        <taxon>Hyphomicrobiales</taxon>
        <taxon>Nitrobacteraceae</taxon>
        <taxon>Tardiphaga</taxon>
    </lineage>
</organism>
<evidence type="ECO:0000313" key="1">
    <source>
        <dbReference type="EMBL" id="QUS39545.1"/>
    </source>
</evidence>
<dbReference type="RefSeq" id="WP_211913090.1">
    <property type="nucleotide sequence ID" value="NZ_CP036498.1"/>
</dbReference>
<sequence>MFDAFPVPADEPAKRPVLRFYQVRRLIRAVEAGDEQGNPLACAAHRLHRIGFSYALITVLLAEGTMAEDGWFEVNCSGVDIRVPTTPKLYLYGPH</sequence>